<sequence length="206" mass="23483">MKKIIVPIILLSAVLLVGCSQKEKPEFNEVSKETKISKAGSPEADYNIPDNLEDLISNSEDIVKVKLIKNKTIGQYDEDEMTHTSTISEVEILENYKGVFKKGDKIDVAEPWYLNEGAYQSVENYIALETGKEYTMFLSDGHGEDKLSSIVSMGYGKFNEQLKEKEATLTDFYNLGEVEEYNFISTEKEEIKNYTDIKQEISKEYN</sequence>
<dbReference type="Proteomes" id="UP000853596">
    <property type="component" value="Unassembled WGS sequence"/>
</dbReference>
<protein>
    <recommendedName>
        <fullName evidence="2">Lipoprotein</fullName>
    </recommendedName>
</protein>
<dbReference type="EMBL" id="DABXZF010000073">
    <property type="protein sequence ID" value="HAO5923658.1"/>
    <property type="molecule type" value="Genomic_DNA"/>
</dbReference>
<gene>
    <name evidence="1" type="ORF">IP987_002879</name>
</gene>
<proteinExistence type="predicted"/>
<name>A0A8H9MPZ3_LISMN</name>
<dbReference type="RefSeq" id="WP_368316846.1">
    <property type="nucleotide sequence ID" value="NZ_JBEQPT010000001.1"/>
</dbReference>
<dbReference type="AlphaFoldDB" id="A0A8H9MPZ3"/>
<reference evidence="1" key="2">
    <citation type="submission" date="2020-10" db="EMBL/GenBank/DDBJ databases">
        <authorList>
            <consortium name="NCBI Pathogen Detection Project"/>
        </authorList>
    </citation>
    <scope>NUCLEOTIDE SEQUENCE</scope>
    <source>
        <strain evidence="1">SFBRL218_S4</strain>
    </source>
</reference>
<evidence type="ECO:0000313" key="1">
    <source>
        <dbReference type="EMBL" id="HAO5923658.1"/>
    </source>
</evidence>
<evidence type="ECO:0008006" key="2">
    <source>
        <dbReference type="Google" id="ProtNLM"/>
    </source>
</evidence>
<organism evidence="1">
    <name type="scientific">Listeria monocytogenes</name>
    <dbReference type="NCBI Taxonomy" id="1639"/>
    <lineage>
        <taxon>Bacteria</taxon>
        <taxon>Bacillati</taxon>
        <taxon>Bacillota</taxon>
        <taxon>Bacilli</taxon>
        <taxon>Bacillales</taxon>
        <taxon>Listeriaceae</taxon>
        <taxon>Listeria</taxon>
    </lineage>
</organism>
<comment type="caution">
    <text evidence="1">The sequence shown here is derived from an EMBL/GenBank/DDBJ whole genome shotgun (WGS) entry which is preliminary data.</text>
</comment>
<reference evidence="1" key="1">
    <citation type="journal article" date="2018" name="Genome Biol.">
        <title>SKESA: strategic k-mer extension for scrupulous assemblies.</title>
        <authorList>
            <person name="Souvorov A."/>
            <person name="Agarwala R."/>
            <person name="Lipman D.J."/>
        </authorList>
    </citation>
    <scope>NUCLEOTIDE SEQUENCE</scope>
    <source>
        <strain evidence="1">SFBRL218_S4</strain>
    </source>
</reference>
<accession>A0A8H9MPZ3</accession>
<dbReference type="PROSITE" id="PS51257">
    <property type="entry name" value="PROKAR_LIPOPROTEIN"/>
    <property type="match status" value="1"/>
</dbReference>